<keyword evidence="4 12" id="KW-0808">Transferase</keyword>
<comment type="similarity">
    <text evidence="1">Belongs to the carbohydrate kinase pfkB family.</text>
</comment>
<comment type="cofactor">
    <cofactor evidence="12">
        <name>Mg(2+)</name>
        <dbReference type="ChEBI" id="CHEBI:18420"/>
    </cofactor>
    <text evidence="12">Requires a divalent cation, most likely magnesium in vivo, as an electrophilic catalyst to aid phosphoryl group transfer. It is the chelate of the metal and the nucleotide that is the actual substrate.</text>
</comment>
<feature type="binding site" evidence="12">
    <location>
        <position position="138"/>
    </location>
    <ligand>
        <name>substrate</name>
    </ligand>
</feature>
<dbReference type="InterPro" id="IPR002173">
    <property type="entry name" value="Carboh/pur_kinase_PfkB_CS"/>
</dbReference>
<organism evidence="15 16">
    <name type="scientific">Cryobacterium breve</name>
    <dbReference type="NCBI Taxonomy" id="1259258"/>
    <lineage>
        <taxon>Bacteria</taxon>
        <taxon>Bacillati</taxon>
        <taxon>Actinomycetota</taxon>
        <taxon>Actinomycetes</taxon>
        <taxon>Micrococcales</taxon>
        <taxon>Microbacteriaceae</taxon>
        <taxon>Cryobacterium</taxon>
    </lineage>
</organism>
<comment type="catalytic activity">
    <reaction evidence="12">
        <text>D-ribose + ATP = D-ribose 5-phosphate + ADP + H(+)</text>
        <dbReference type="Rhea" id="RHEA:13697"/>
        <dbReference type="ChEBI" id="CHEBI:15378"/>
        <dbReference type="ChEBI" id="CHEBI:30616"/>
        <dbReference type="ChEBI" id="CHEBI:47013"/>
        <dbReference type="ChEBI" id="CHEBI:78346"/>
        <dbReference type="ChEBI" id="CHEBI:456216"/>
        <dbReference type="EC" id="2.7.1.15"/>
    </reaction>
</comment>
<dbReference type="InterPro" id="IPR011611">
    <property type="entry name" value="PfkB_dom"/>
</dbReference>
<evidence type="ECO:0000256" key="10">
    <source>
        <dbReference type="ARBA" id="ARBA00022958"/>
    </source>
</evidence>
<feature type="binding site" evidence="12">
    <location>
        <position position="245"/>
    </location>
    <ligand>
        <name>substrate</name>
    </ligand>
</feature>
<dbReference type="PROSITE" id="PS00584">
    <property type="entry name" value="PFKB_KINASES_2"/>
    <property type="match status" value="1"/>
</dbReference>
<evidence type="ECO:0000313" key="16">
    <source>
        <dbReference type="Proteomes" id="UP000298355"/>
    </source>
</evidence>
<name>A0ABY2IWT0_9MICO</name>
<feature type="binding site" evidence="12">
    <location>
        <begin position="11"/>
        <end position="13"/>
    </location>
    <ligand>
        <name>substrate</name>
    </ligand>
</feature>
<dbReference type="PRINTS" id="PR00990">
    <property type="entry name" value="RIBOKINASE"/>
</dbReference>
<proteinExistence type="inferred from homology"/>
<evidence type="ECO:0000256" key="5">
    <source>
        <dbReference type="ARBA" id="ARBA00022723"/>
    </source>
</evidence>
<dbReference type="HAMAP" id="MF_01987">
    <property type="entry name" value="Ribokinase"/>
    <property type="match status" value="1"/>
</dbReference>
<keyword evidence="7 12" id="KW-0418">Kinase</keyword>
<feature type="region of interest" description="Disordered" evidence="13">
    <location>
        <begin position="289"/>
        <end position="316"/>
    </location>
</feature>
<accession>A0ABY2IWT0</accession>
<evidence type="ECO:0000256" key="7">
    <source>
        <dbReference type="ARBA" id="ARBA00022777"/>
    </source>
</evidence>
<dbReference type="PANTHER" id="PTHR10584:SF166">
    <property type="entry name" value="RIBOKINASE"/>
    <property type="match status" value="1"/>
</dbReference>
<feature type="binding site" evidence="12">
    <location>
        <position position="241"/>
    </location>
    <ligand>
        <name>K(+)</name>
        <dbReference type="ChEBI" id="CHEBI:29103"/>
    </ligand>
</feature>
<comment type="caution">
    <text evidence="15">The sequence shown here is derived from an EMBL/GenBank/DDBJ whole genome shotgun (WGS) entry which is preliminary data.</text>
</comment>
<dbReference type="Gene3D" id="3.40.1190.20">
    <property type="match status" value="2"/>
</dbReference>
<evidence type="ECO:0000313" key="15">
    <source>
        <dbReference type="EMBL" id="TFC96455.1"/>
    </source>
</evidence>
<keyword evidence="16" id="KW-1185">Reference proteome</keyword>
<evidence type="ECO:0000256" key="4">
    <source>
        <dbReference type="ARBA" id="ARBA00022679"/>
    </source>
</evidence>
<dbReference type="PANTHER" id="PTHR10584">
    <property type="entry name" value="SUGAR KINASE"/>
    <property type="match status" value="1"/>
</dbReference>
<dbReference type="SUPFAM" id="SSF53613">
    <property type="entry name" value="Ribokinase-like"/>
    <property type="match status" value="2"/>
</dbReference>
<feature type="binding site" evidence="12">
    <location>
        <position position="341"/>
    </location>
    <ligand>
        <name>K(+)</name>
        <dbReference type="ChEBI" id="CHEBI:29103"/>
    </ligand>
</feature>
<evidence type="ECO:0000259" key="14">
    <source>
        <dbReference type="Pfam" id="PF00294"/>
    </source>
</evidence>
<evidence type="ECO:0000256" key="3">
    <source>
        <dbReference type="ARBA" id="ARBA00016943"/>
    </source>
</evidence>
<reference evidence="15 16" key="1">
    <citation type="submission" date="2019-03" db="EMBL/GenBank/DDBJ databases">
        <title>Genomics of glacier-inhabiting Cryobacterium strains.</title>
        <authorList>
            <person name="Liu Q."/>
            <person name="Xin Y.-H."/>
        </authorList>
    </citation>
    <scope>NUCLEOTIDE SEQUENCE [LARGE SCALE GENOMIC DNA]</scope>
    <source>
        <strain evidence="15 16">TMT4-23</strain>
    </source>
</reference>
<keyword evidence="9 12" id="KW-0460">Magnesium</keyword>
<evidence type="ECO:0000256" key="12">
    <source>
        <dbReference type="HAMAP-Rule" id="MF_01987"/>
    </source>
</evidence>
<feature type="binding site" evidence="12">
    <location>
        <begin position="244"/>
        <end position="245"/>
    </location>
    <ligand>
        <name>ATP</name>
        <dbReference type="ChEBI" id="CHEBI:30616"/>
    </ligand>
</feature>
<feature type="binding site" evidence="12">
    <location>
        <position position="344"/>
    </location>
    <ligand>
        <name>K(+)</name>
        <dbReference type="ChEBI" id="CHEBI:29103"/>
    </ligand>
</feature>
<comment type="subunit">
    <text evidence="12">Homodimer.</text>
</comment>
<evidence type="ECO:0000256" key="9">
    <source>
        <dbReference type="ARBA" id="ARBA00022842"/>
    </source>
</evidence>
<dbReference type="RefSeq" id="WP_134364188.1">
    <property type="nucleotide sequence ID" value="NZ_SOGJ01000026.1"/>
</dbReference>
<dbReference type="InterPro" id="IPR011877">
    <property type="entry name" value="Ribokinase"/>
</dbReference>
<keyword evidence="10 12" id="KW-0630">Potassium</keyword>
<comment type="pathway">
    <text evidence="12">Carbohydrate metabolism; D-ribose degradation; D-ribose 5-phosphate from beta-D-ribopyranose: step 2/2.</text>
</comment>
<sequence>MNRIAVLGSANMDLVVRQPRVPRPGETIFGSGFTIGPGGTGLNQAVAAARLGAAVDFLGMVGADQHGEQLRGVLATEGIRDAGLEWSMTPTGTAHISVVDSGENSIVVVPGANADLAELTEVQRSAITAAAFLVLQCEMPVSVLTEGLVAARAAGVFTVLTPAPAMALPDGLLDLVDLIVPNRLEAAELSGETDPVRAAEVLSRGGRWAIVTLGAEGAVVAFDGAALGLAPARPVRAVDTTAAGDTFVGALVARLVCGARNERAAAGAGAGAAEAAGAFAGAEAAGASAGASAGGGTSETGGGTSETGGESAGAAPLRAVGVTETEMIDAVRWATVAASVSVTRQGATTSMPTRAEVTAILT</sequence>
<feature type="compositionally biased region" description="Gly residues" evidence="13">
    <location>
        <begin position="292"/>
        <end position="306"/>
    </location>
</feature>
<keyword evidence="6 12" id="KW-0547">Nucleotide-binding</keyword>
<dbReference type="Pfam" id="PF00294">
    <property type="entry name" value="PfkB"/>
    <property type="match status" value="1"/>
</dbReference>
<gene>
    <name evidence="12" type="primary">rbsK</name>
    <name evidence="15" type="ORF">E3O65_13205</name>
</gene>
<feature type="binding site" evidence="12">
    <location>
        <position position="346"/>
    </location>
    <ligand>
        <name>K(+)</name>
        <dbReference type="ChEBI" id="CHEBI:29103"/>
    </ligand>
</feature>
<evidence type="ECO:0000256" key="13">
    <source>
        <dbReference type="SAM" id="MobiDB-lite"/>
    </source>
</evidence>
<feature type="domain" description="Carbohydrate kinase PfkB" evidence="14">
    <location>
        <begin position="1"/>
        <end position="275"/>
    </location>
</feature>
<comment type="caution">
    <text evidence="12">Lacks conserved residue(s) required for the propagation of feature annotation.</text>
</comment>
<feature type="binding site" evidence="12">
    <location>
        <position position="239"/>
    </location>
    <ligand>
        <name>K(+)</name>
        <dbReference type="ChEBI" id="CHEBI:29103"/>
    </ligand>
</feature>
<feature type="binding site" evidence="12">
    <location>
        <position position="350"/>
    </location>
    <ligand>
        <name>K(+)</name>
        <dbReference type="ChEBI" id="CHEBI:29103"/>
    </ligand>
</feature>
<dbReference type="EMBL" id="SOGJ01000026">
    <property type="protein sequence ID" value="TFC96455.1"/>
    <property type="molecule type" value="Genomic_DNA"/>
</dbReference>
<comment type="subcellular location">
    <subcellularLocation>
        <location evidence="12">Cytoplasm</location>
    </subcellularLocation>
</comment>
<comment type="similarity">
    <text evidence="12">Belongs to the carbohydrate kinase PfkB family. Ribokinase subfamily.</text>
</comment>
<comment type="function">
    <text evidence="12">Catalyzes the phosphorylation of ribose at O-5 in a reaction requiring ATP and magnesium. The resulting D-ribose-5-phosphate can then be used either for sythesis of nucleotides, histidine, and tryptophan, or as a component of the pentose phosphate pathway.</text>
</comment>
<protein>
    <recommendedName>
        <fullName evidence="3 12">Ribokinase</fullName>
        <shortName evidence="12">RK</shortName>
        <ecNumber evidence="2 12">2.7.1.15</ecNumber>
    </recommendedName>
</protein>
<feature type="binding site" evidence="12">
    <location>
        <begin position="212"/>
        <end position="217"/>
    </location>
    <ligand>
        <name>ATP</name>
        <dbReference type="ChEBI" id="CHEBI:30616"/>
    </ligand>
</feature>
<keyword evidence="12" id="KW-0963">Cytoplasm</keyword>
<evidence type="ECO:0000256" key="1">
    <source>
        <dbReference type="ARBA" id="ARBA00005380"/>
    </source>
</evidence>
<keyword evidence="8 12" id="KW-0067">ATP-binding</keyword>
<evidence type="ECO:0000256" key="8">
    <source>
        <dbReference type="ARBA" id="ARBA00022840"/>
    </source>
</evidence>
<feature type="binding site" evidence="12">
    <location>
        <position position="182"/>
    </location>
    <ligand>
        <name>ATP</name>
        <dbReference type="ChEBI" id="CHEBI:30616"/>
    </ligand>
</feature>
<dbReference type="Proteomes" id="UP000298355">
    <property type="component" value="Unassembled WGS sequence"/>
</dbReference>
<feature type="active site" description="Proton acceptor" evidence="12">
    <location>
        <position position="245"/>
    </location>
</feature>
<evidence type="ECO:0000256" key="6">
    <source>
        <dbReference type="ARBA" id="ARBA00022741"/>
    </source>
</evidence>
<evidence type="ECO:0000256" key="2">
    <source>
        <dbReference type="ARBA" id="ARBA00012035"/>
    </source>
</evidence>
<dbReference type="InterPro" id="IPR002139">
    <property type="entry name" value="Ribo/fructo_kinase"/>
</dbReference>
<dbReference type="EC" id="2.7.1.15" evidence="2 12"/>
<dbReference type="CDD" id="cd01174">
    <property type="entry name" value="ribokinase"/>
    <property type="match status" value="1"/>
</dbReference>
<keyword evidence="5 12" id="KW-0479">Metal-binding</keyword>
<comment type="activity regulation">
    <text evidence="12">Activated by a monovalent cation that binds near, but not in, the active site. The most likely occupant of the site in vivo is potassium. Ion binding induces a conformational change that may alter substrate affinity.</text>
</comment>
<dbReference type="InterPro" id="IPR029056">
    <property type="entry name" value="Ribokinase-like"/>
</dbReference>
<evidence type="ECO:0000256" key="11">
    <source>
        <dbReference type="ARBA" id="ARBA00023277"/>
    </source>
</evidence>
<keyword evidence="11 12" id="KW-0119">Carbohydrate metabolism</keyword>